<name>A0AAW9FMC8_9HYPH</name>
<keyword evidence="2" id="KW-0378">Hydrolase</keyword>
<protein>
    <submittedName>
        <fullName evidence="2">Alpha-D-ribose 1-methylphosphonate 5-triphosphate diphosphatase</fullName>
        <ecNumber evidence="2">3.6.1.63</ecNumber>
    </submittedName>
</protein>
<dbReference type="NCBIfam" id="TIGR02318">
    <property type="entry name" value="phosphono_phnM"/>
    <property type="match status" value="1"/>
</dbReference>
<dbReference type="GO" id="GO:0016810">
    <property type="term" value="F:hydrolase activity, acting on carbon-nitrogen (but not peptide) bonds"/>
    <property type="evidence" value="ECO:0007669"/>
    <property type="project" value="InterPro"/>
</dbReference>
<dbReference type="Gene3D" id="3.20.20.140">
    <property type="entry name" value="Metal-dependent hydrolases"/>
    <property type="match status" value="1"/>
</dbReference>
<organism evidence="2">
    <name type="scientific">Agrobacterium rosae</name>
    <dbReference type="NCBI Taxonomy" id="1972867"/>
    <lineage>
        <taxon>Bacteria</taxon>
        <taxon>Pseudomonadati</taxon>
        <taxon>Pseudomonadota</taxon>
        <taxon>Alphaproteobacteria</taxon>
        <taxon>Hyphomicrobiales</taxon>
        <taxon>Rhizobiaceae</taxon>
        <taxon>Rhizobium/Agrobacterium group</taxon>
        <taxon>Agrobacterium</taxon>
    </lineage>
</organism>
<dbReference type="RefSeq" id="WP_320203010.1">
    <property type="nucleotide sequence ID" value="NZ_CP192782.1"/>
</dbReference>
<dbReference type="InterPro" id="IPR032466">
    <property type="entry name" value="Metal_Hydrolase"/>
</dbReference>
<gene>
    <name evidence="2" type="ORF">RMR22_17685</name>
</gene>
<dbReference type="SUPFAM" id="SSF51556">
    <property type="entry name" value="Metallo-dependent hydrolases"/>
    <property type="match status" value="1"/>
</dbReference>
<dbReference type="CDD" id="cd01306">
    <property type="entry name" value="PhnM"/>
    <property type="match status" value="1"/>
</dbReference>
<dbReference type="InterPro" id="IPR012696">
    <property type="entry name" value="PhnM"/>
</dbReference>
<evidence type="ECO:0000313" key="2">
    <source>
        <dbReference type="EMBL" id="MDX8304090.1"/>
    </source>
</evidence>
<dbReference type="GO" id="GO:0019700">
    <property type="term" value="P:organic phosphonate catabolic process"/>
    <property type="evidence" value="ECO:0007669"/>
    <property type="project" value="InterPro"/>
</dbReference>
<dbReference type="NCBIfam" id="NF011981">
    <property type="entry name" value="PRK15446.1-2"/>
    <property type="match status" value="1"/>
</dbReference>
<dbReference type="PANTHER" id="PTHR43135:SF3">
    <property type="entry name" value="ALPHA-D-RIBOSE 1-METHYLPHOSPHONATE 5-TRIPHOSPHATE DIPHOSPHATASE"/>
    <property type="match status" value="1"/>
</dbReference>
<dbReference type="PIRSF" id="PIRSF038971">
    <property type="entry name" value="PhnM"/>
    <property type="match status" value="1"/>
</dbReference>
<dbReference type="InterPro" id="IPR011059">
    <property type="entry name" value="Metal-dep_hydrolase_composite"/>
</dbReference>
<feature type="domain" description="Amidohydrolase 3" evidence="1">
    <location>
        <begin position="85"/>
        <end position="356"/>
    </location>
</feature>
<dbReference type="EMBL" id="JAVRAF010000005">
    <property type="protein sequence ID" value="MDX8304090.1"/>
    <property type="molecule type" value="Genomic_DNA"/>
</dbReference>
<reference evidence="2" key="1">
    <citation type="journal article" date="2023" name="Phytobiomes J">
        <title>Deciphering the key players within the bacterial microbiota associated with aerial crown gall tumors on rhododendron: Insights into the gallobiome.</title>
        <authorList>
            <person name="Kuzmanovic N."/>
            <person name="Nesme J."/>
            <person name="Wolf J."/>
            <person name="Neumann-Schaal M."/>
            <person name="Petersen J."/>
            <person name="Fernandez-Gnecco G."/>
            <person name="Sproeer C."/>
            <person name="Bunk B."/>
            <person name="Overmann J."/>
            <person name="Sorensen S.J."/>
            <person name="Idczak E."/>
            <person name="Smalla K."/>
        </authorList>
    </citation>
    <scope>NUCLEOTIDE SEQUENCE</scope>
    <source>
        <strain evidence="2">Rho-11.1</strain>
    </source>
</reference>
<comment type="caution">
    <text evidence="2">The sequence shown here is derived from an EMBL/GenBank/DDBJ whole genome shotgun (WGS) entry which is preliminary data.</text>
</comment>
<dbReference type="NCBIfam" id="NF011987">
    <property type="entry name" value="PRK15446.2-3"/>
    <property type="match status" value="1"/>
</dbReference>
<dbReference type="NCBIfam" id="NF011983">
    <property type="entry name" value="PRK15446.1-4"/>
    <property type="match status" value="1"/>
</dbReference>
<proteinExistence type="predicted"/>
<dbReference type="NCBIfam" id="NF011984">
    <property type="entry name" value="PRK15446.1-5"/>
    <property type="match status" value="1"/>
</dbReference>
<dbReference type="Gene3D" id="2.30.40.10">
    <property type="entry name" value="Urease, subunit C, domain 1"/>
    <property type="match status" value="2"/>
</dbReference>
<dbReference type="InterPro" id="IPR051781">
    <property type="entry name" value="Metallo-dep_Hydrolase"/>
</dbReference>
<dbReference type="EC" id="3.6.1.63" evidence="2"/>
<dbReference type="SUPFAM" id="SSF51338">
    <property type="entry name" value="Composite domain of metallo-dependent hydrolases"/>
    <property type="match status" value="1"/>
</dbReference>
<dbReference type="InterPro" id="IPR013108">
    <property type="entry name" value="Amidohydro_3"/>
</dbReference>
<evidence type="ECO:0000259" key="1">
    <source>
        <dbReference type="Pfam" id="PF07969"/>
    </source>
</evidence>
<dbReference type="PANTHER" id="PTHR43135">
    <property type="entry name" value="ALPHA-D-RIBOSE 1-METHYLPHOSPHONATE 5-TRIPHOSPHATE DIPHOSPHATASE"/>
    <property type="match status" value="1"/>
</dbReference>
<dbReference type="AlphaFoldDB" id="A0AAW9FMC8"/>
<dbReference type="Pfam" id="PF07969">
    <property type="entry name" value="Amidohydro_3"/>
    <property type="match status" value="1"/>
</dbReference>
<accession>A0AAW9FMC8</accession>
<dbReference type="NCBIfam" id="NF011990">
    <property type="entry name" value="PRK15446.2-6"/>
    <property type="match status" value="1"/>
</dbReference>
<sequence length="405" mass="43838">MQKDLVFTNCAIVLPQEIINGTLLIRDGKIADITHRNSSSGIDLDGDFVMPGCVELHTDHLETHVQPRPKVRWNLDAALQAHDGQIATAGITTVFDALRVGMDGDTELGSDDMSAMAQTISAAMAADRLRAEHFIHLRCEVSMPDAVEHFDQMKSNDRVRLASLMDHAPGQRQFVSLEAYRIYYQGKKKLSDADFAAFSERRIAQSDAYSAKHRHLIAERCHASGISVASHDDATAEHVAEGVELGISLAEFPTTVTAAQLSREAGLQVLMGAPNVVRGGSHSGNVSAIELLEKGALDILSSDYVPFSLVQAAFLLSEKQIVDLPHAIRLISANPADAAKLSDRGRIEIGLRADLVRVRSTSGLPPLIAGVWREGLRVAEGQNMNRLGHGSDRALSKPGFCRTGC</sequence>